<protein>
    <submittedName>
        <fullName evidence="2">Phosphatidate cytidylyltransferase</fullName>
    </submittedName>
</protein>
<proteinExistence type="predicted"/>
<keyword evidence="2" id="KW-0548">Nucleotidyltransferase</keyword>
<dbReference type="Proteomes" id="UP000244450">
    <property type="component" value="Unassembled WGS sequence"/>
</dbReference>
<feature type="transmembrane region" description="Helical" evidence="1">
    <location>
        <begin position="29"/>
        <end position="48"/>
    </location>
</feature>
<dbReference type="AlphaFoldDB" id="A0A2T7BIU8"/>
<keyword evidence="1" id="KW-1133">Transmembrane helix</keyword>
<keyword evidence="3" id="KW-1185">Reference proteome</keyword>
<comment type="caution">
    <text evidence="2">The sequence shown here is derived from an EMBL/GenBank/DDBJ whole genome shotgun (WGS) entry which is preliminary data.</text>
</comment>
<keyword evidence="2" id="KW-0808">Transferase</keyword>
<evidence type="ECO:0000313" key="2">
    <source>
        <dbReference type="EMBL" id="PUZ26211.1"/>
    </source>
</evidence>
<organism evidence="2 3">
    <name type="scientific">Chitinophaga parva</name>
    <dbReference type="NCBI Taxonomy" id="2169414"/>
    <lineage>
        <taxon>Bacteria</taxon>
        <taxon>Pseudomonadati</taxon>
        <taxon>Bacteroidota</taxon>
        <taxon>Chitinophagia</taxon>
        <taxon>Chitinophagales</taxon>
        <taxon>Chitinophagaceae</taxon>
        <taxon>Chitinophaga</taxon>
    </lineage>
</organism>
<dbReference type="RefSeq" id="WP_108688049.1">
    <property type="nucleotide sequence ID" value="NZ_QCYK01000002.1"/>
</dbReference>
<dbReference type="EMBL" id="QCYK01000002">
    <property type="protein sequence ID" value="PUZ26211.1"/>
    <property type="molecule type" value="Genomic_DNA"/>
</dbReference>
<evidence type="ECO:0000256" key="1">
    <source>
        <dbReference type="SAM" id="Phobius"/>
    </source>
</evidence>
<dbReference type="PROSITE" id="PS51257">
    <property type="entry name" value="PROKAR_LIPOPROTEIN"/>
    <property type="match status" value="1"/>
</dbReference>
<evidence type="ECO:0000313" key="3">
    <source>
        <dbReference type="Proteomes" id="UP000244450"/>
    </source>
</evidence>
<sequence>MKAICITFLALTTMLLSSCQVVGDIFKAGVWVGILLVAVVVFVIIWLISRGRS</sequence>
<keyword evidence="1" id="KW-0472">Membrane</keyword>
<accession>A0A2T7BIU8</accession>
<keyword evidence="1" id="KW-0812">Transmembrane</keyword>
<dbReference type="GO" id="GO:0016779">
    <property type="term" value="F:nucleotidyltransferase activity"/>
    <property type="evidence" value="ECO:0007669"/>
    <property type="project" value="UniProtKB-KW"/>
</dbReference>
<reference evidence="2 3" key="1">
    <citation type="submission" date="2018-04" db="EMBL/GenBank/DDBJ databases">
        <title>Chitinophaga fuyangensis sp. nov., isolated from soil in a chemical factory.</title>
        <authorList>
            <person name="Chen K."/>
        </authorList>
    </citation>
    <scope>NUCLEOTIDE SEQUENCE [LARGE SCALE GENOMIC DNA]</scope>
    <source>
        <strain evidence="2 3">LY-1</strain>
    </source>
</reference>
<name>A0A2T7BIU8_9BACT</name>
<gene>
    <name evidence="2" type="ORF">DCC81_18460</name>
</gene>